<dbReference type="PANTHER" id="PTHR30341:SF0">
    <property type="entry name" value="NA(+)_H(+) ANTIPORTER NHAA"/>
    <property type="match status" value="1"/>
</dbReference>
<keyword evidence="6" id="KW-0739">Sodium transport</keyword>
<dbReference type="GO" id="GO:0015385">
    <property type="term" value="F:sodium:proton antiporter activity"/>
    <property type="evidence" value="ECO:0007669"/>
    <property type="project" value="UniProtKB-UniRule"/>
</dbReference>
<feature type="transmembrane region" description="Helical" evidence="6">
    <location>
        <begin position="191"/>
        <end position="208"/>
    </location>
</feature>
<comment type="catalytic activity">
    <reaction evidence="6">
        <text>Na(+)(in) + 2 H(+)(out) = Na(+)(out) + 2 H(+)(in)</text>
        <dbReference type="Rhea" id="RHEA:29251"/>
        <dbReference type="ChEBI" id="CHEBI:15378"/>
        <dbReference type="ChEBI" id="CHEBI:29101"/>
    </reaction>
</comment>
<dbReference type="RefSeq" id="WP_036884645.1">
    <property type="nucleotide sequence ID" value="NZ_JQZW01000012.1"/>
</dbReference>
<keyword evidence="6" id="KW-0813">Transport</keyword>
<comment type="caution">
    <text evidence="7">The sequence shown here is derived from an EMBL/GenBank/DDBJ whole genome shotgun (WGS) entry which is preliminary data.</text>
</comment>
<dbReference type="InterPro" id="IPR004670">
    <property type="entry name" value="NhaA"/>
</dbReference>
<feature type="transmembrane region" description="Helical" evidence="6">
    <location>
        <begin position="384"/>
        <end position="406"/>
    </location>
</feature>
<dbReference type="EMBL" id="JQZW01000012">
    <property type="protein sequence ID" value="KGN97614.1"/>
    <property type="molecule type" value="Genomic_DNA"/>
</dbReference>
<keyword evidence="6" id="KW-0050">Antiport</keyword>
<comment type="similarity">
    <text evidence="6">Belongs to the NhaA Na(+)/H(+) (TC 2.A.33) antiporter family.</text>
</comment>
<accession>A0A0A2GAX4</accession>
<dbReference type="OrthoDB" id="9808135at2"/>
<evidence type="ECO:0000313" key="7">
    <source>
        <dbReference type="EMBL" id="KGN97614.1"/>
    </source>
</evidence>
<keyword evidence="4 6" id="KW-1133">Transmembrane helix</keyword>
<dbReference type="NCBIfam" id="TIGR00773">
    <property type="entry name" value="NhaA"/>
    <property type="match status" value="1"/>
</dbReference>
<evidence type="ECO:0000313" key="8">
    <source>
        <dbReference type="Proteomes" id="UP000030134"/>
    </source>
</evidence>
<dbReference type="GO" id="GO:0006885">
    <property type="term" value="P:regulation of pH"/>
    <property type="evidence" value="ECO:0007669"/>
    <property type="project" value="UniProtKB-UniRule"/>
</dbReference>
<feature type="transmembrane region" description="Helical" evidence="6">
    <location>
        <begin position="105"/>
        <end position="125"/>
    </location>
</feature>
<proteinExistence type="inferred from homology"/>
<keyword evidence="3 6" id="KW-0812">Transmembrane</keyword>
<dbReference type="Gene3D" id="1.20.1530.10">
    <property type="entry name" value="Na+/H+ antiporter like domain"/>
    <property type="match status" value="1"/>
</dbReference>
<evidence type="ECO:0000256" key="3">
    <source>
        <dbReference type="ARBA" id="ARBA00022692"/>
    </source>
</evidence>
<dbReference type="InterPro" id="IPR023171">
    <property type="entry name" value="Na/H_antiporter_dom_sf"/>
</dbReference>
<dbReference type="eggNOG" id="COG3004">
    <property type="taxonomic scope" value="Bacteria"/>
</dbReference>
<dbReference type="Pfam" id="PF06965">
    <property type="entry name" value="Na_H_antiport_1"/>
    <property type="match status" value="1"/>
</dbReference>
<keyword evidence="6" id="KW-0406">Ion transport</keyword>
<feature type="transmembrane region" description="Helical" evidence="6">
    <location>
        <begin position="346"/>
        <end position="368"/>
    </location>
</feature>
<evidence type="ECO:0000256" key="5">
    <source>
        <dbReference type="ARBA" id="ARBA00023136"/>
    </source>
</evidence>
<evidence type="ECO:0000256" key="6">
    <source>
        <dbReference type="HAMAP-Rule" id="MF_01844"/>
    </source>
</evidence>
<feature type="transmembrane region" description="Helical" evidence="6">
    <location>
        <begin position="137"/>
        <end position="154"/>
    </location>
</feature>
<keyword evidence="5 6" id="KW-0472">Membrane</keyword>
<keyword evidence="8" id="KW-1185">Reference proteome</keyword>
<name>A0A0A2GAX4_9PORP</name>
<protein>
    <recommendedName>
        <fullName evidence="6">Na(+)/H(+) antiporter NhaA</fullName>
    </recommendedName>
    <alternativeName>
        <fullName evidence="6">Sodium/proton antiporter NhaA</fullName>
    </alternativeName>
</protein>
<evidence type="ECO:0000256" key="4">
    <source>
        <dbReference type="ARBA" id="ARBA00022989"/>
    </source>
</evidence>
<dbReference type="Proteomes" id="UP000030134">
    <property type="component" value="Unassembled WGS sequence"/>
</dbReference>
<evidence type="ECO:0000256" key="2">
    <source>
        <dbReference type="ARBA" id="ARBA00022475"/>
    </source>
</evidence>
<organism evidence="7 8">
    <name type="scientific">Porphyromonas gingivicanis</name>
    <dbReference type="NCBI Taxonomy" id="266762"/>
    <lineage>
        <taxon>Bacteria</taxon>
        <taxon>Pseudomonadati</taxon>
        <taxon>Bacteroidota</taxon>
        <taxon>Bacteroidia</taxon>
        <taxon>Bacteroidales</taxon>
        <taxon>Porphyromonadaceae</taxon>
        <taxon>Porphyromonas</taxon>
    </lineage>
</organism>
<gene>
    <name evidence="6" type="primary">nhaA</name>
    <name evidence="7" type="ORF">HQ36_07005</name>
</gene>
<feature type="transmembrane region" description="Helical" evidence="6">
    <location>
        <begin position="418"/>
        <end position="437"/>
    </location>
</feature>
<dbReference type="HAMAP" id="MF_01844">
    <property type="entry name" value="NhaA"/>
    <property type="match status" value="1"/>
</dbReference>
<reference evidence="7 8" key="1">
    <citation type="submission" date="2014-08" db="EMBL/GenBank/DDBJ databases">
        <title>Porphyromonas gingivicanis strain:COT-022_OH1391 Genome sequencing.</title>
        <authorList>
            <person name="Wallis C."/>
            <person name="Deusch O."/>
            <person name="O'Flynn C."/>
            <person name="Davis I."/>
            <person name="Jospin G."/>
            <person name="Darling A.E."/>
            <person name="Coil D.A."/>
            <person name="Alexiev A."/>
            <person name="Horsfall A."/>
            <person name="Kirkwood N."/>
            <person name="Harris S."/>
            <person name="Eisen J.A."/>
        </authorList>
    </citation>
    <scope>NUCLEOTIDE SEQUENCE [LARGE SCALE GENOMIC DNA]</scope>
    <source>
        <strain evidence="8">COT-022 OH1391</strain>
    </source>
</reference>
<sequence length="447" mass="48390">MNSGQLITPLKNFISRRLDSSVLLFIASLAAIFIANSPFSSLYQSFIEYPIFIQIGNFELFKHGEHTMTLLSFANDVLMVLFFLQVGLEIKQEGLVGELSSARKAIFPVVGAMGGMIVPILVFFLLCSHSPESRGMAIPMATDIAFALAVLSSLGSRVPPALKTFLATLAVADDIGGIIVIALFYSTHLNLVMLLWAIGVLVVLFLLGQLGIRKLWLYYLSTFVVWYLFLQSGIHTTIAGVLVAFVVSARPSIPTQRMVLLIRGMLGLFPEEEQKTAGRAILLPHEQVAVVYTMSQTVRGAVNPVQRMESQLAPIVNFIVLPLFAFVNAGVAFGNISTEQLLNVPLAISAGLFIGKPLGIFTFSYLFLKLTKGIMPVGMTTKNLAALSVLGGIGFTVSLFVASLSYGQPQYATLLNEAKIGIFVGSIVSGLVGFFLLKKFLPQKGKA</sequence>
<dbReference type="GO" id="GO:0005886">
    <property type="term" value="C:plasma membrane"/>
    <property type="evidence" value="ECO:0007669"/>
    <property type="project" value="UniProtKB-SubCell"/>
</dbReference>
<feature type="transmembrane region" description="Helical" evidence="6">
    <location>
        <begin position="166"/>
        <end position="185"/>
    </location>
</feature>
<evidence type="ECO:0000256" key="1">
    <source>
        <dbReference type="ARBA" id="ARBA00004429"/>
    </source>
</evidence>
<comment type="function">
    <text evidence="6">Na(+)/H(+) antiporter that extrudes sodium in exchange for external protons.</text>
</comment>
<feature type="transmembrane region" description="Helical" evidence="6">
    <location>
        <begin position="21"/>
        <end position="46"/>
    </location>
</feature>
<keyword evidence="2 6" id="KW-1003">Cell membrane</keyword>
<dbReference type="AlphaFoldDB" id="A0A0A2GAX4"/>
<comment type="subcellular location">
    <subcellularLocation>
        <location evidence="1">Cell inner membrane</location>
        <topology evidence="1">Multi-pass membrane protein</topology>
    </subcellularLocation>
    <subcellularLocation>
        <location evidence="6">Cell membrane</location>
        <topology evidence="6">Multi-pass membrane protein</topology>
    </subcellularLocation>
</comment>
<feature type="transmembrane region" description="Helical" evidence="6">
    <location>
        <begin position="315"/>
        <end position="334"/>
    </location>
</feature>
<keyword evidence="6" id="KW-0915">Sodium</keyword>
<feature type="transmembrane region" description="Helical" evidence="6">
    <location>
        <begin position="236"/>
        <end position="253"/>
    </location>
</feature>
<dbReference type="PANTHER" id="PTHR30341">
    <property type="entry name" value="SODIUM ION/PROTON ANTIPORTER NHAA-RELATED"/>
    <property type="match status" value="1"/>
</dbReference>